<name>A0A174ZE90_9FIRM</name>
<evidence type="ECO:0000256" key="1">
    <source>
        <dbReference type="SAM" id="SignalP"/>
    </source>
</evidence>
<sequence>MKKRKGIAVLLILILSLAVTACGNRYGVKEGESYIYCMNTDKTGLVKVAAKISGNSAIKKAESVIDEMKKPTNEIEYTQAIPEQVKLLDCALKGSILEINFSEEYYEVKSLDEKLMRAAIVQSLLQIDGIDAVSVRVEGEPLKDNEGNDVGLMNEDDIVDATGSSLSSYQTDTLTLYFADQNGSKLVKQEVDVHYSSNVLKEKLIVEKLMQGPSEEGAYPTINPAANLLSVTTKDGICYVNFDSTFLISAYDVLPEITIYSIVDSLVEGAGVRQVQITINGESNAKYMEKVDLSQPLNEEQDWIAADNKE</sequence>
<organism evidence="3 4">
    <name type="scientific">[Ruminococcus] torques</name>
    <dbReference type="NCBI Taxonomy" id="33039"/>
    <lineage>
        <taxon>Bacteria</taxon>
        <taxon>Bacillati</taxon>
        <taxon>Bacillota</taxon>
        <taxon>Clostridia</taxon>
        <taxon>Lachnospirales</taxon>
        <taxon>Lachnospiraceae</taxon>
        <taxon>Mediterraneibacter</taxon>
    </lineage>
</organism>
<keyword evidence="1" id="KW-0732">Signal</keyword>
<feature type="chain" id="PRO_5038982139" evidence="1">
    <location>
        <begin position="22"/>
        <end position="310"/>
    </location>
</feature>
<feature type="domain" description="GerMN" evidence="2">
    <location>
        <begin position="61"/>
        <end position="146"/>
    </location>
</feature>
<accession>A0A174ZE90</accession>
<dbReference type="OrthoDB" id="9809406at2"/>
<dbReference type="EMBL" id="CZBX01000002">
    <property type="protein sequence ID" value="CUQ82486.1"/>
    <property type="molecule type" value="Genomic_DNA"/>
</dbReference>
<dbReference type="Proteomes" id="UP000078383">
    <property type="component" value="Unassembled WGS sequence"/>
</dbReference>
<dbReference type="InterPro" id="IPR019606">
    <property type="entry name" value="GerMN"/>
</dbReference>
<reference evidence="3 4" key="1">
    <citation type="submission" date="2015-09" db="EMBL/GenBank/DDBJ databases">
        <authorList>
            <consortium name="Pathogen Informatics"/>
        </authorList>
    </citation>
    <scope>NUCLEOTIDE SEQUENCE [LARGE SCALE GENOMIC DNA]</scope>
    <source>
        <strain evidence="3 4">2789STDY5834889</strain>
    </source>
</reference>
<dbReference type="AlphaFoldDB" id="A0A174ZE90"/>
<proteinExistence type="predicted"/>
<dbReference type="Pfam" id="PF10646">
    <property type="entry name" value="Germane"/>
    <property type="match status" value="2"/>
</dbReference>
<dbReference type="RefSeq" id="WP_055170947.1">
    <property type="nucleotide sequence ID" value="NZ_CZBX01000002.1"/>
</dbReference>
<protein>
    <submittedName>
        <fullName evidence="3">Spore germination protein</fullName>
    </submittedName>
</protein>
<dbReference type="SMART" id="SM00909">
    <property type="entry name" value="Germane"/>
    <property type="match status" value="2"/>
</dbReference>
<evidence type="ECO:0000313" key="4">
    <source>
        <dbReference type="Proteomes" id="UP000078383"/>
    </source>
</evidence>
<gene>
    <name evidence="3" type="ORF">ERS852502_00524</name>
</gene>
<dbReference type="PROSITE" id="PS51257">
    <property type="entry name" value="PROKAR_LIPOPROTEIN"/>
    <property type="match status" value="1"/>
</dbReference>
<feature type="domain" description="GerMN" evidence="2">
    <location>
        <begin position="202"/>
        <end position="288"/>
    </location>
</feature>
<evidence type="ECO:0000259" key="2">
    <source>
        <dbReference type="SMART" id="SM00909"/>
    </source>
</evidence>
<feature type="signal peptide" evidence="1">
    <location>
        <begin position="1"/>
        <end position="21"/>
    </location>
</feature>
<evidence type="ECO:0000313" key="3">
    <source>
        <dbReference type="EMBL" id="CUQ82486.1"/>
    </source>
</evidence>